<evidence type="ECO:0000313" key="2">
    <source>
        <dbReference type="Proteomes" id="UP000054018"/>
    </source>
</evidence>
<reference evidence="1 2" key="1">
    <citation type="submission" date="2014-04" db="EMBL/GenBank/DDBJ databases">
        <authorList>
            <consortium name="DOE Joint Genome Institute"/>
            <person name="Kuo A."/>
            <person name="Kohler A."/>
            <person name="Costa M.D."/>
            <person name="Nagy L.G."/>
            <person name="Floudas D."/>
            <person name="Copeland A."/>
            <person name="Barry K.W."/>
            <person name="Cichocki N."/>
            <person name="Veneault-Fourrey C."/>
            <person name="LaButti K."/>
            <person name="Lindquist E.A."/>
            <person name="Lipzen A."/>
            <person name="Lundell T."/>
            <person name="Morin E."/>
            <person name="Murat C."/>
            <person name="Sun H."/>
            <person name="Tunlid A."/>
            <person name="Henrissat B."/>
            <person name="Grigoriev I.V."/>
            <person name="Hibbett D.S."/>
            <person name="Martin F."/>
            <person name="Nordberg H.P."/>
            <person name="Cantor M.N."/>
            <person name="Hua S.X."/>
        </authorList>
    </citation>
    <scope>NUCLEOTIDE SEQUENCE [LARGE SCALE GENOMIC DNA]</scope>
    <source>
        <strain evidence="1 2">441</strain>
    </source>
</reference>
<reference evidence="2" key="2">
    <citation type="submission" date="2015-01" db="EMBL/GenBank/DDBJ databases">
        <title>Evolutionary Origins and Diversification of the Mycorrhizal Mutualists.</title>
        <authorList>
            <consortium name="DOE Joint Genome Institute"/>
            <consortium name="Mycorrhizal Genomics Consortium"/>
            <person name="Kohler A."/>
            <person name="Kuo A."/>
            <person name="Nagy L.G."/>
            <person name="Floudas D."/>
            <person name="Copeland A."/>
            <person name="Barry K.W."/>
            <person name="Cichocki N."/>
            <person name="Veneault-Fourrey C."/>
            <person name="LaButti K."/>
            <person name="Lindquist E.A."/>
            <person name="Lipzen A."/>
            <person name="Lundell T."/>
            <person name="Morin E."/>
            <person name="Murat C."/>
            <person name="Riley R."/>
            <person name="Ohm R."/>
            <person name="Sun H."/>
            <person name="Tunlid A."/>
            <person name="Henrissat B."/>
            <person name="Grigoriev I.V."/>
            <person name="Hibbett D.S."/>
            <person name="Martin F."/>
        </authorList>
    </citation>
    <scope>NUCLEOTIDE SEQUENCE [LARGE SCALE GENOMIC DNA]</scope>
    <source>
        <strain evidence="2">441</strain>
    </source>
</reference>
<evidence type="ECO:0000313" key="1">
    <source>
        <dbReference type="EMBL" id="KIK16936.1"/>
    </source>
</evidence>
<dbReference type="AlphaFoldDB" id="A0A0C9YJV1"/>
<protein>
    <submittedName>
        <fullName evidence="1">Uncharacterized protein</fullName>
    </submittedName>
</protein>
<name>A0A0C9YJV1_9AGAM</name>
<accession>A0A0C9YJV1</accession>
<gene>
    <name evidence="1" type="ORF">PISMIDRAFT_685820</name>
</gene>
<dbReference type="EMBL" id="KN833843">
    <property type="protein sequence ID" value="KIK16936.1"/>
    <property type="molecule type" value="Genomic_DNA"/>
</dbReference>
<organism evidence="1 2">
    <name type="scientific">Pisolithus microcarpus 441</name>
    <dbReference type="NCBI Taxonomy" id="765257"/>
    <lineage>
        <taxon>Eukaryota</taxon>
        <taxon>Fungi</taxon>
        <taxon>Dikarya</taxon>
        <taxon>Basidiomycota</taxon>
        <taxon>Agaricomycotina</taxon>
        <taxon>Agaricomycetes</taxon>
        <taxon>Agaricomycetidae</taxon>
        <taxon>Boletales</taxon>
        <taxon>Sclerodermatineae</taxon>
        <taxon>Pisolithaceae</taxon>
        <taxon>Pisolithus</taxon>
    </lineage>
</organism>
<sequence>MGRIRVEQVEEENARTTFFGVLQLQPINSQILNMKTFVFSVEGWNVDDYDVV</sequence>
<dbReference type="Proteomes" id="UP000054018">
    <property type="component" value="Unassembled WGS sequence"/>
</dbReference>
<proteinExistence type="predicted"/>
<keyword evidence="2" id="KW-1185">Reference proteome</keyword>
<dbReference type="HOGENOM" id="CLU_3088110_0_0_1"/>